<feature type="compositionally biased region" description="Basic and acidic residues" evidence="1">
    <location>
        <begin position="318"/>
        <end position="330"/>
    </location>
</feature>
<comment type="caution">
    <text evidence="2">The sequence shown here is derived from an EMBL/GenBank/DDBJ whole genome shotgun (WGS) entry which is preliminary data.</text>
</comment>
<feature type="compositionally biased region" description="Basic residues" evidence="1">
    <location>
        <begin position="362"/>
        <end position="383"/>
    </location>
</feature>
<proteinExistence type="predicted"/>
<dbReference type="InterPro" id="IPR036383">
    <property type="entry name" value="TSP1_rpt_sf"/>
</dbReference>
<feature type="region of interest" description="Disordered" evidence="1">
    <location>
        <begin position="500"/>
        <end position="525"/>
    </location>
</feature>
<dbReference type="SUPFAM" id="SSF82895">
    <property type="entry name" value="TSP-1 type 1 repeat"/>
    <property type="match status" value="1"/>
</dbReference>
<organism evidence="2 3">
    <name type="scientific">Frieseomelitta varia</name>
    <dbReference type="NCBI Taxonomy" id="561572"/>
    <lineage>
        <taxon>Eukaryota</taxon>
        <taxon>Metazoa</taxon>
        <taxon>Ecdysozoa</taxon>
        <taxon>Arthropoda</taxon>
        <taxon>Hexapoda</taxon>
        <taxon>Insecta</taxon>
        <taxon>Pterygota</taxon>
        <taxon>Neoptera</taxon>
        <taxon>Endopterygota</taxon>
        <taxon>Hymenoptera</taxon>
        <taxon>Apocrita</taxon>
        <taxon>Aculeata</taxon>
        <taxon>Apoidea</taxon>
        <taxon>Anthophila</taxon>
        <taxon>Apidae</taxon>
        <taxon>Frieseomelitta</taxon>
    </lineage>
</organism>
<dbReference type="Pfam" id="PF00090">
    <property type="entry name" value="TSP_1"/>
    <property type="match status" value="1"/>
</dbReference>
<feature type="region of interest" description="Disordered" evidence="1">
    <location>
        <begin position="362"/>
        <end position="406"/>
    </location>
</feature>
<dbReference type="SMART" id="SM00209">
    <property type="entry name" value="TSP1"/>
    <property type="match status" value="1"/>
</dbReference>
<dbReference type="EMBL" id="WNWW01000461">
    <property type="protein sequence ID" value="KAF3424518.1"/>
    <property type="molecule type" value="Genomic_DNA"/>
</dbReference>
<feature type="region of interest" description="Disordered" evidence="1">
    <location>
        <begin position="701"/>
        <end position="721"/>
    </location>
</feature>
<evidence type="ECO:0000313" key="3">
    <source>
        <dbReference type="Proteomes" id="UP000655588"/>
    </source>
</evidence>
<evidence type="ECO:0000256" key="1">
    <source>
        <dbReference type="SAM" id="MobiDB-lite"/>
    </source>
</evidence>
<sequence>MYDSLSLTNRFESSTKDAIGDVNKLPQLLTDKLKNIPIHSERLLITISFKDTINRFLNNTLVSNNVLSKSIEGNSEFQSYQVDYRWRRRALCTISENEKYFTGSLLGNKENTGKGKTLLDYDEPVSMNDIDDPDSLKTHVRVKRSKSESDPVFAFRYQRNYLKDLANSFPRDSYDSIGENLYDDDVSFDTKREIKSEDKQCDESLDENGPIVVPSYLSEDKSDVNDIIGLRSDIRGINTGKRNIKFIGQTRSKETISLQEPLNDVIANQKSYEDPEVEKLLDSMLAVELVRKKRNDYSKVHDERNLEEENSSDPQSAIDRKKESNEKERSILSGSRTVEKHLNPSSSNIANIKADLLRIRRKARKRSRDKTNKLKQKKKHIGKKHDVSKVSLRSDRSRMSRKSKANKAIGEGNLKIGIANLVAKKNNDNNFRRRSVKSEKSIDRIVSENDPSKLKRGKKKIDDDISRSSLVGRAGGANDSKAGTNENLNTFATENKEQKAFEETDEKSMISPQNTKLRTKRKRHTESNHGFLNKEEELKYYENIREPGTEIDHCIDGDENQPAMINEMDPNRAVRSIDEVKKLVKQLVTKVRNFSKFFNSDVLTFSTVFNDISLQVNELQSYINVDETSGKEKQEKKIKTRAIDDLCSNVSTTCDAFKETPEVVQKCVPTNRGGSVVKIVERKVNPVNDHKRVNIPSKRSLEKKRSVTRRVGRTSPRTSRTIREENEIKSGRKWGKWTDWSSCSTTCGKGRQIRWRYCLRDCSTAETEMEEKACQLPACPPGKFLGIF</sequence>
<feature type="region of interest" description="Disordered" evidence="1">
    <location>
        <begin position="299"/>
        <end position="346"/>
    </location>
</feature>
<keyword evidence="3" id="KW-1185">Reference proteome</keyword>
<dbReference type="PROSITE" id="PS50092">
    <property type="entry name" value="TSP1"/>
    <property type="match status" value="1"/>
</dbReference>
<feature type="compositionally biased region" description="Basic and acidic residues" evidence="1">
    <location>
        <begin position="384"/>
        <end position="398"/>
    </location>
</feature>
<gene>
    <name evidence="2" type="ORF">E2986_03776</name>
</gene>
<dbReference type="AlphaFoldDB" id="A0A833SCH7"/>
<dbReference type="Gene3D" id="2.20.100.10">
    <property type="entry name" value="Thrombospondin type-1 (TSP1) repeat"/>
    <property type="match status" value="1"/>
</dbReference>
<reference evidence="2" key="1">
    <citation type="submission" date="2019-11" db="EMBL/GenBank/DDBJ databases">
        <title>The nuclear and mitochondrial genomes of Frieseomelitta varia - a highly eusocial stingless bee (Meliponini) with a permanently sterile worker caste.</title>
        <authorList>
            <person name="Freitas F.C.P."/>
            <person name="Lourenco A.P."/>
            <person name="Nunes F.M.F."/>
            <person name="Paschoal A.R."/>
            <person name="Abreu F.C.P."/>
            <person name="Barbin F.O."/>
            <person name="Bataglia L."/>
            <person name="Cardoso-Junior C.A.M."/>
            <person name="Cervoni M.S."/>
            <person name="Silva S.R."/>
            <person name="Dalarmi F."/>
            <person name="Del Lama M.A."/>
            <person name="Depintor T.S."/>
            <person name="Ferreira K.M."/>
            <person name="Goria P.S."/>
            <person name="Jaskot M.C."/>
            <person name="Lago D.C."/>
            <person name="Luna-Lucena D."/>
            <person name="Moda L.M."/>
            <person name="Nascimento L."/>
            <person name="Pedrino M."/>
            <person name="Rabico F.O."/>
            <person name="Sanches F.C."/>
            <person name="Santos D.E."/>
            <person name="Santos C.G."/>
            <person name="Vieira J."/>
            <person name="Lopes T.F."/>
            <person name="Barchuk A.R."/>
            <person name="Hartfelder K."/>
            <person name="Simoes Z.L.P."/>
            <person name="Bitondi M.M.G."/>
            <person name="Pinheiro D.G."/>
        </authorList>
    </citation>
    <scope>NUCLEOTIDE SEQUENCE</scope>
    <source>
        <strain evidence="2">USP_RPSP 00005682</strain>
        <tissue evidence="2">Whole individual</tissue>
    </source>
</reference>
<accession>A0A833SCH7</accession>
<dbReference type="InterPro" id="IPR000884">
    <property type="entry name" value="TSP1_rpt"/>
</dbReference>
<dbReference type="Proteomes" id="UP000655588">
    <property type="component" value="Unassembled WGS sequence"/>
</dbReference>
<evidence type="ECO:0000313" key="2">
    <source>
        <dbReference type="EMBL" id="KAF3424518.1"/>
    </source>
</evidence>
<name>A0A833SCH7_9HYME</name>
<protein>
    <submittedName>
        <fullName evidence="2">Uncharacterized protein</fullName>
    </submittedName>
</protein>